<dbReference type="Pfam" id="PF01232">
    <property type="entry name" value="Mannitol_dh"/>
    <property type="match status" value="1"/>
</dbReference>
<dbReference type="EMBL" id="JAOEGN010000008">
    <property type="protein sequence ID" value="MCU0105035.1"/>
    <property type="molecule type" value="Genomic_DNA"/>
</dbReference>
<dbReference type="Gene3D" id="3.40.50.720">
    <property type="entry name" value="NAD(P)-binding Rossmann-like Domain"/>
    <property type="match status" value="1"/>
</dbReference>
<dbReference type="RefSeq" id="WP_262096298.1">
    <property type="nucleotide sequence ID" value="NZ_JAOEGN010000008.1"/>
</dbReference>
<feature type="domain" description="Mannitol dehydrogenase N-terminal" evidence="4">
    <location>
        <begin position="17"/>
        <end position="261"/>
    </location>
</feature>
<dbReference type="InterPro" id="IPR013131">
    <property type="entry name" value="Mannitol_DH_N"/>
</dbReference>
<evidence type="ECO:0000259" key="5">
    <source>
        <dbReference type="Pfam" id="PF08125"/>
    </source>
</evidence>
<dbReference type="EC" id="1.1.1.58" evidence="6"/>
<dbReference type="PANTHER" id="PTHR30524:SF0">
    <property type="entry name" value="ALTRONATE OXIDOREDUCTASE-RELATED"/>
    <property type="match status" value="1"/>
</dbReference>
<dbReference type="NCBIfam" id="NF002969">
    <property type="entry name" value="PRK03643.1"/>
    <property type="match status" value="1"/>
</dbReference>
<evidence type="ECO:0000256" key="2">
    <source>
        <dbReference type="ARBA" id="ARBA00023027"/>
    </source>
</evidence>
<protein>
    <submittedName>
        <fullName evidence="6">Tagaturonate reductase</fullName>
        <ecNumber evidence="6">1.1.1.58</ecNumber>
    </submittedName>
</protein>
<dbReference type="PRINTS" id="PR00084">
    <property type="entry name" value="MTLDHDRGNASE"/>
</dbReference>
<dbReference type="Pfam" id="PF08125">
    <property type="entry name" value="Mannitol_dh_C"/>
    <property type="match status" value="1"/>
</dbReference>
<evidence type="ECO:0000259" key="4">
    <source>
        <dbReference type="Pfam" id="PF01232"/>
    </source>
</evidence>
<accession>A0ABT2PW16</accession>
<dbReference type="InterPro" id="IPR000669">
    <property type="entry name" value="Mannitol_DH"/>
</dbReference>
<keyword evidence="7" id="KW-1185">Reference proteome</keyword>
<dbReference type="Proteomes" id="UP001209076">
    <property type="component" value="Unassembled WGS sequence"/>
</dbReference>
<keyword evidence="2" id="KW-0520">NAD</keyword>
<dbReference type="Gene3D" id="1.10.1040.10">
    <property type="entry name" value="N-(1-d-carboxylethyl)-l-norvaline Dehydrogenase, domain 2"/>
    <property type="match status" value="1"/>
</dbReference>
<evidence type="ECO:0000256" key="3">
    <source>
        <dbReference type="ARBA" id="ARBA00048615"/>
    </source>
</evidence>
<comment type="caution">
    <text evidence="6">The sequence shown here is derived from an EMBL/GenBank/DDBJ whole genome shotgun (WGS) entry which is preliminary data.</text>
</comment>
<gene>
    <name evidence="6" type="ORF">N7603_05135</name>
</gene>
<sequence>MDRLSRVLRSFPKRPIKVVQFGEGNFLRAFVDPFIQTLNEQSLFDGNVAVIQPMPQGRVRDLEAQDGLYTLILEGIDQGKTVTETKIVDVLQEFIDPYTQYRQYLDLAASQTITTIVSNTTEAGIVYQPETIHFNQCPVSFPGKLLAFLKMRFEVFAGANEAGLDILACELIDDNGDTLKRVLVELARYNNMSETFIHWMTTMNRFYNTLVDRIVPGYPKNDAGHLEQTWGYLDHSIVKGEIFHLWVIEGEKGLNTRLPFDKAGLNVYFVDKLKPYKERKVKILNGSHTAMVPVAYLCGIDTVKDAMNDTQIHEFVQRLIWQEVIPTIDLPEADMDKFAKAVLERYQNPFVRHELMSIALNSMTKYKTRILPSVLNQLETGKFPKLQLFSLAANIVFYRGKRDNEAIRLQDDKQFLELYQNLWSSGNVESVVDTILGLPHWETTRLTQADVITYVKQNVESILAVGMRQALQNALGA</sequence>
<dbReference type="SUPFAM" id="SSF48179">
    <property type="entry name" value="6-phosphogluconate dehydrogenase C-terminal domain-like"/>
    <property type="match status" value="1"/>
</dbReference>
<evidence type="ECO:0000256" key="1">
    <source>
        <dbReference type="ARBA" id="ARBA00023002"/>
    </source>
</evidence>
<dbReference type="PANTHER" id="PTHR30524">
    <property type="entry name" value="MANNITOL-1-PHOSPHATE 5-DEHYDROGENASE"/>
    <property type="match status" value="1"/>
</dbReference>
<name>A0ABT2PW16_9MOLU</name>
<evidence type="ECO:0000313" key="7">
    <source>
        <dbReference type="Proteomes" id="UP001209076"/>
    </source>
</evidence>
<dbReference type="InterPro" id="IPR013328">
    <property type="entry name" value="6PGD_dom2"/>
</dbReference>
<comment type="catalytic activity">
    <reaction evidence="3">
        <text>D-mannitol 1-phosphate + NAD(+) = beta-D-fructose 6-phosphate + NADH + H(+)</text>
        <dbReference type="Rhea" id="RHEA:19661"/>
        <dbReference type="ChEBI" id="CHEBI:15378"/>
        <dbReference type="ChEBI" id="CHEBI:57540"/>
        <dbReference type="ChEBI" id="CHEBI:57634"/>
        <dbReference type="ChEBI" id="CHEBI:57945"/>
        <dbReference type="ChEBI" id="CHEBI:61381"/>
        <dbReference type="EC" id="1.1.1.17"/>
    </reaction>
</comment>
<dbReference type="InterPro" id="IPR013118">
    <property type="entry name" value="Mannitol_DH_C"/>
</dbReference>
<proteinExistence type="predicted"/>
<organism evidence="6 7">
    <name type="scientific">Paracholeplasma vituli</name>
    <dbReference type="NCBI Taxonomy" id="69473"/>
    <lineage>
        <taxon>Bacteria</taxon>
        <taxon>Bacillati</taxon>
        <taxon>Mycoplasmatota</taxon>
        <taxon>Mollicutes</taxon>
        <taxon>Acholeplasmatales</taxon>
        <taxon>Acholeplasmataceae</taxon>
        <taxon>Paracholeplasma</taxon>
    </lineage>
</organism>
<feature type="domain" description="Mannitol dehydrogenase C-terminal" evidence="5">
    <location>
        <begin position="272"/>
        <end position="462"/>
    </location>
</feature>
<reference evidence="7" key="1">
    <citation type="submission" date="2023-07" db="EMBL/GenBank/DDBJ databases">
        <title>Novel Mycoplasma species identified in domestic and wild animals.</title>
        <authorList>
            <person name="Volokhov D.V."/>
            <person name="Furtak V.A."/>
            <person name="Zagorodnyaya T.A."/>
        </authorList>
    </citation>
    <scope>NUCLEOTIDE SEQUENCE [LARGE SCALE GENOMIC DNA]</scope>
    <source>
        <strain evidence="7">92-19</strain>
    </source>
</reference>
<evidence type="ECO:0000313" key="6">
    <source>
        <dbReference type="EMBL" id="MCU0105035.1"/>
    </source>
</evidence>
<dbReference type="GO" id="GO:0009026">
    <property type="term" value="F:tagaturonate reductase activity"/>
    <property type="evidence" value="ECO:0007669"/>
    <property type="project" value="UniProtKB-EC"/>
</dbReference>
<dbReference type="InterPro" id="IPR036291">
    <property type="entry name" value="NAD(P)-bd_dom_sf"/>
</dbReference>
<dbReference type="SUPFAM" id="SSF51735">
    <property type="entry name" value="NAD(P)-binding Rossmann-fold domains"/>
    <property type="match status" value="1"/>
</dbReference>
<dbReference type="InterPro" id="IPR008927">
    <property type="entry name" value="6-PGluconate_DH-like_C_sf"/>
</dbReference>
<keyword evidence="1 6" id="KW-0560">Oxidoreductase</keyword>